<comment type="caution">
    <text evidence="2">The sequence shown here is derived from an EMBL/GenBank/DDBJ whole genome shotgun (WGS) entry which is preliminary data.</text>
</comment>
<name>A0A370KA19_9GAMM</name>
<evidence type="ECO:0000313" key="3">
    <source>
        <dbReference type="Proteomes" id="UP000254711"/>
    </source>
</evidence>
<feature type="signal peptide" evidence="1">
    <location>
        <begin position="1"/>
        <end position="31"/>
    </location>
</feature>
<evidence type="ECO:0008006" key="4">
    <source>
        <dbReference type="Google" id="ProtNLM"/>
    </source>
</evidence>
<dbReference type="RefSeq" id="WP_114823239.1">
    <property type="nucleotide sequence ID" value="NZ_QQSY01000001.1"/>
</dbReference>
<gene>
    <name evidence="2" type="ORF">DVT68_01145</name>
</gene>
<evidence type="ECO:0000313" key="2">
    <source>
        <dbReference type="EMBL" id="RDI99496.1"/>
    </source>
</evidence>
<sequence>MRRAAFLQSKVSRVSLAIALAAAFSAPTAKAEQPDLWDGNWHYSIEPYIWLPGISAETRYQLPNNGGQVQQKSTGNIFSNLSGAFMLDGSVRKDNWGFYGDIDWVNFTNEKGRFSQIGGERFGAGANLDTSWDLKGGMINLAGLYSMAHSNQGYIDLVFGMRYLWIKGNLDWNLTVNGNAGNLNIDRTGSLRNSTNATDGIIGIRGRWTPFENQRWFLPYYLDLGAGTSNTTYQVRFGVGYAFNWGDIGLNYRDVGYNQSGSRFLKSLQLSGPTFSVNWNF</sequence>
<evidence type="ECO:0000256" key="1">
    <source>
        <dbReference type="SAM" id="SignalP"/>
    </source>
</evidence>
<dbReference type="Proteomes" id="UP000254711">
    <property type="component" value="Unassembled WGS sequence"/>
</dbReference>
<reference evidence="2 3" key="1">
    <citation type="submission" date="2018-07" db="EMBL/GenBank/DDBJ databases">
        <title>Dyella solisilvae sp. nov., isolated from the pine and broad-leaved mixed forest soil.</title>
        <authorList>
            <person name="Gao Z."/>
            <person name="Qiu L."/>
        </authorList>
    </citation>
    <scope>NUCLEOTIDE SEQUENCE [LARGE SCALE GENOMIC DNA]</scope>
    <source>
        <strain evidence="2 3">DHG54</strain>
    </source>
</reference>
<dbReference type="OrthoDB" id="5725705at2"/>
<keyword evidence="1" id="KW-0732">Signal</keyword>
<dbReference type="EMBL" id="QQSY01000001">
    <property type="protein sequence ID" value="RDI99496.1"/>
    <property type="molecule type" value="Genomic_DNA"/>
</dbReference>
<keyword evidence="3" id="KW-1185">Reference proteome</keyword>
<proteinExistence type="predicted"/>
<dbReference type="AlphaFoldDB" id="A0A370KA19"/>
<feature type="chain" id="PRO_5017009228" description="Outer membrane protein beta-barrel domain-containing protein" evidence="1">
    <location>
        <begin position="32"/>
        <end position="281"/>
    </location>
</feature>
<protein>
    <recommendedName>
        <fullName evidence="4">Outer membrane protein beta-barrel domain-containing protein</fullName>
    </recommendedName>
</protein>
<accession>A0A370KA19</accession>
<organism evidence="2 3">
    <name type="scientific">Dyella solisilvae</name>
    <dbReference type="NCBI Taxonomy" id="1920168"/>
    <lineage>
        <taxon>Bacteria</taxon>
        <taxon>Pseudomonadati</taxon>
        <taxon>Pseudomonadota</taxon>
        <taxon>Gammaproteobacteria</taxon>
        <taxon>Lysobacterales</taxon>
        <taxon>Rhodanobacteraceae</taxon>
        <taxon>Dyella</taxon>
    </lineage>
</organism>